<organism evidence="1 2">
    <name type="scientific">Epichloe festucae (strain Fl1)</name>
    <dbReference type="NCBI Taxonomy" id="877507"/>
    <lineage>
        <taxon>Eukaryota</taxon>
        <taxon>Fungi</taxon>
        <taxon>Dikarya</taxon>
        <taxon>Ascomycota</taxon>
        <taxon>Pezizomycotina</taxon>
        <taxon>Sordariomycetes</taxon>
        <taxon>Hypocreomycetidae</taxon>
        <taxon>Hypocreales</taxon>
        <taxon>Clavicipitaceae</taxon>
        <taxon>Epichloe</taxon>
    </lineage>
</organism>
<dbReference type="AlphaFoldDB" id="A0A7S9KUK3"/>
<name>A0A7S9KUK3_EPIFF</name>
<evidence type="ECO:0000313" key="1">
    <source>
        <dbReference type="EMBL" id="QPH04983.1"/>
    </source>
</evidence>
<accession>A0A7S9KUK3</accession>
<evidence type="ECO:0000313" key="2">
    <source>
        <dbReference type="Proteomes" id="UP000594364"/>
    </source>
</evidence>
<protein>
    <submittedName>
        <fullName evidence="1">Uncharacterized protein</fullName>
    </submittedName>
</protein>
<dbReference type="Proteomes" id="UP000594364">
    <property type="component" value="Chromosome 4"/>
</dbReference>
<sequence>MVIAAGPSTLAYTGIVAPAGLCVLPFEGPRFRGIMNGYRRYQAAHPANWKATTPRGKMDNAEMYPSYVWDVTITAVLEKLAAVTSGSQTEGVFCTVCDSRRFVDAGSLL</sequence>
<dbReference type="EMBL" id="CP031388">
    <property type="protein sequence ID" value="QPH04983.1"/>
    <property type="molecule type" value="Genomic_DNA"/>
</dbReference>
<gene>
    <name evidence="1" type="ORF">C2857_002404</name>
</gene>
<proteinExistence type="predicted"/>
<reference evidence="1 2" key="1">
    <citation type="journal article" date="2018" name="PLoS Genet.">
        <title>Repeat elements organise 3D genome structure and mediate transcription in the filamentous fungus Epichloe festucae.</title>
        <authorList>
            <person name="Winter D.J."/>
            <person name="Ganley A.R.D."/>
            <person name="Young C.A."/>
            <person name="Liachko I."/>
            <person name="Schardl C.L."/>
            <person name="Dupont P.Y."/>
            <person name="Berry D."/>
            <person name="Ram A."/>
            <person name="Scott B."/>
            <person name="Cox M.P."/>
        </authorList>
    </citation>
    <scope>NUCLEOTIDE SEQUENCE [LARGE SCALE GENOMIC DNA]</scope>
    <source>
        <strain evidence="1 2">Fl1</strain>
    </source>
</reference>
<keyword evidence="2" id="KW-1185">Reference proteome</keyword>